<sequence length="252" mass="25857">MPWGRWGARQPGPPLLPAVRHRRCGGRPRGTPPCGRIPARSGAFGPGAPGAGSPKPLSDHIQRPGPRQPAAFGPAAAGQKAANTGERSGFATGKSASSSEVRRMAATRERGSPRRAGCGGGRGPSGGGRGGRVRSRRRRTARHRTGAYRRAGERELVTARLTRTAPRGGGFPANGRGAGFGRGVDASRGTLRQGAGGVRGRRAAGEAGSADSVRGYGRCPGHGQNSPVAKEGFGRFGRLLGTTVLRAGREAV</sequence>
<proteinExistence type="predicted"/>
<reference evidence="2 3" key="1">
    <citation type="submission" date="2016-10" db="EMBL/GenBank/DDBJ databases">
        <authorList>
            <person name="de Groot N.N."/>
        </authorList>
    </citation>
    <scope>NUCLEOTIDE SEQUENCE [LARGE SCALE GENOMIC DNA]</scope>
    <source>
        <strain evidence="2 3">CGMCC 4.2022</strain>
    </source>
</reference>
<feature type="compositionally biased region" description="Low complexity" evidence="1">
    <location>
        <begin position="32"/>
        <end position="43"/>
    </location>
</feature>
<feature type="compositionally biased region" description="Basic and acidic residues" evidence="1">
    <location>
        <begin position="100"/>
        <end position="112"/>
    </location>
</feature>
<gene>
    <name evidence="2" type="ORF">SAMN05216259_103212</name>
</gene>
<feature type="region of interest" description="Disordered" evidence="1">
    <location>
        <begin position="1"/>
        <end position="145"/>
    </location>
</feature>
<feature type="compositionally biased region" description="Gly residues" evidence="1">
    <location>
        <begin position="167"/>
        <end position="182"/>
    </location>
</feature>
<dbReference type="STRING" id="310781.SAMN05216259_103212"/>
<dbReference type="Proteomes" id="UP000199341">
    <property type="component" value="Unassembled WGS sequence"/>
</dbReference>
<dbReference type="AlphaFoldDB" id="A0A1G9ZKT3"/>
<organism evidence="2 3">
    <name type="scientific">Actinacidiphila guanduensis</name>
    <dbReference type="NCBI Taxonomy" id="310781"/>
    <lineage>
        <taxon>Bacteria</taxon>
        <taxon>Bacillati</taxon>
        <taxon>Actinomycetota</taxon>
        <taxon>Actinomycetes</taxon>
        <taxon>Kitasatosporales</taxon>
        <taxon>Streptomycetaceae</taxon>
        <taxon>Actinacidiphila</taxon>
    </lineage>
</organism>
<name>A0A1G9ZKT3_9ACTN</name>
<feature type="compositionally biased region" description="Basic residues" evidence="1">
    <location>
        <begin position="131"/>
        <end position="145"/>
    </location>
</feature>
<evidence type="ECO:0000256" key="1">
    <source>
        <dbReference type="SAM" id="MobiDB-lite"/>
    </source>
</evidence>
<dbReference type="EMBL" id="FNIE01000003">
    <property type="protein sequence ID" value="SDN22112.1"/>
    <property type="molecule type" value="Genomic_DNA"/>
</dbReference>
<protein>
    <submittedName>
        <fullName evidence="2">Uncharacterized protein</fullName>
    </submittedName>
</protein>
<feature type="compositionally biased region" description="Gly residues" evidence="1">
    <location>
        <begin position="117"/>
        <end position="130"/>
    </location>
</feature>
<evidence type="ECO:0000313" key="3">
    <source>
        <dbReference type="Proteomes" id="UP000199341"/>
    </source>
</evidence>
<keyword evidence="3" id="KW-1185">Reference proteome</keyword>
<feature type="compositionally biased region" description="Low complexity" evidence="1">
    <location>
        <begin position="63"/>
        <end position="82"/>
    </location>
</feature>
<evidence type="ECO:0000313" key="2">
    <source>
        <dbReference type="EMBL" id="SDN22112.1"/>
    </source>
</evidence>
<accession>A0A1G9ZKT3</accession>
<feature type="region of interest" description="Disordered" evidence="1">
    <location>
        <begin position="164"/>
        <end position="232"/>
    </location>
</feature>